<dbReference type="Gene3D" id="3.40.50.2000">
    <property type="entry name" value="Glycogen Phosphorylase B"/>
    <property type="match status" value="2"/>
</dbReference>
<feature type="domain" description="Glycosyltransferase subfamily 4-like N-terminal" evidence="4">
    <location>
        <begin position="13"/>
        <end position="166"/>
    </location>
</feature>
<comment type="caution">
    <text evidence="5">The sequence shown here is derived from an EMBL/GenBank/DDBJ whole genome shotgun (WGS) entry which is preliminary data.</text>
</comment>
<keyword evidence="2 5" id="KW-0808">Transferase</keyword>
<dbReference type="GO" id="GO:0016757">
    <property type="term" value="F:glycosyltransferase activity"/>
    <property type="evidence" value="ECO:0007669"/>
    <property type="project" value="UniProtKB-KW"/>
</dbReference>
<dbReference type="EMBL" id="BMYV01000002">
    <property type="protein sequence ID" value="GGX66755.1"/>
    <property type="molecule type" value="Genomic_DNA"/>
</dbReference>
<evidence type="ECO:0000256" key="1">
    <source>
        <dbReference type="ARBA" id="ARBA00022676"/>
    </source>
</evidence>
<dbReference type="RefSeq" id="WP_189583925.1">
    <property type="nucleotide sequence ID" value="NZ_BMYV01000002.1"/>
</dbReference>
<dbReference type="AlphaFoldDB" id="A0A918KK75"/>
<keyword evidence="1" id="KW-0328">Glycosyltransferase</keyword>
<organism evidence="5 6">
    <name type="scientific">Litorimonas cladophorae</name>
    <dbReference type="NCBI Taxonomy" id="1220491"/>
    <lineage>
        <taxon>Bacteria</taxon>
        <taxon>Pseudomonadati</taxon>
        <taxon>Pseudomonadota</taxon>
        <taxon>Alphaproteobacteria</taxon>
        <taxon>Maricaulales</taxon>
        <taxon>Robiginitomaculaceae</taxon>
    </lineage>
</organism>
<sequence length="368" mass="39294">MNVLQILPELNAGGVERTALEAVEALVAAGHGAHVLSNGGRLVPELVALGGTHHTADIGSKNILTVPWRIAGIRRLIADYKIDIVHARSRAPAWPAMFAARAERVPFVTTYHGIYNAKSALKRGYNSVMAKGDIVIANSNFTGEHIIREHGTDPNRIVVIPRGVDMAIFDPARIPPETAKARRQSWGVADDATLILLPGRLTSWKGQRVAIEALAHLGPNYHLVLLGDAQGRDSYVAELNDLAQTHNVADRVHLPGHDTDVATAYLASDIVICPSTDPEAFGRTAAEAQAMGRPVIASDHGGAVEVVVQGVTGWRCPPGNALSLAKAIGRVDQLTGPSLARERISEQFSKAALQSALLRVYGSFQHGV</sequence>
<evidence type="ECO:0000313" key="6">
    <source>
        <dbReference type="Proteomes" id="UP000600865"/>
    </source>
</evidence>
<dbReference type="PANTHER" id="PTHR12526:SF510">
    <property type="entry name" value="D-INOSITOL 3-PHOSPHATE GLYCOSYLTRANSFERASE"/>
    <property type="match status" value="1"/>
</dbReference>
<name>A0A918KK75_9PROT</name>
<evidence type="ECO:0000259" key="3">
    <source>
        <dbReference type="Pfam" id="PF00534"/>
    </source>
</evidence>
<dbReference type="Pfam" id="PF13439">
    <property type="entry name" value="Glyco_transf_4"/>
    <property type="match status" value="1"/>
</dbReference>
<dbReference type="Pfam" id="PF00534">
    <property type="entry name" value="Glycos_transf_1"/>
    <property type="match status" value="1"/>
</dbReference>
<dbReference type="CDD" id="cd03819">
    <property type="entry name" value="GT4_WavL-like"/>
    <property type="match status" value="1"/>
</dbReference>
<feature type="domain" description="Glycosyl transferase family 1" evidence="3">
    <location>
        <begin position="182"/>
        <end position="331"/>
    </location>
</feature>
<dbReference type="InterPro" id="IPR028098">
    <property type="entry name" value="Glyco_trans_4-like_N"/>
</dbReference>
<evidence type="ECO:0000313" key="5">
    <source>
        <dbReference type="EMBL" id="GGX66755.1"/>
    </source>
</evidence>
<dbReference type="PANTHER" id="PTHR12526">
    <property type="entry name" value="GLYCOSYLTRANSFERASE"/>
    <property type="match status" value="1"/>
</dbReference>
<gene>
    <name evidence="5" type="ORF">GCM10011309_15470</name>
</gene>
<protein>
    <submittedName>
        <fullName evidence="5">Glycosyl transferase</fullName>
    </submittedName>
</protein>
<evidence type="ECO:0000256" key="2">
    <source>
        <dbReference type="ARBA" id="ARBA00022679"/>
    </source>
</evidence>
<evidence type="ECO:0000259" key="4">
    <source>
        <dbReference type="Pfam" id="PF13439"/>
    </source>
</evidence>
<reference evidence="5 6" key="1">
    <citation type="journal article" date="2014" name="Int. J. Syst. Evol. Microbiol.">
        <title>Complete genome sequence of Corynebacterium casei LMG S-19264T (=DSM 44701T), isolated from a smear-ripened cheese.</title>
        <authorList>
            <consortium name="US DOE Joint Genome Institute (JGI-PGF)"/>
            <person name="Walter F."/>
            <person name="Albersmeier A."/>
            <person name="Kalinowski J."/>
            <person name="Ruckert C."/>
        </authorList>
    </citation>
    <scope>NUCLEOTIDE SEQUENCE [LARGE SCALE GENOMIC DNA]</scope>
    <source>
        <strain evidence="5 6">KCTC 23968</strain>
    </source>
</reference>
<accession>A0A918KK75</accession>
<dbReference type="SUPFAM" id="SSF53756">
    <property type="entry name" value="UDP-Glycosyltransferase/glycogen phosphorylase"/>
    <property type="match status" value="1"/>
</dbReference>
<dbReference type="InterPro" id="IPR001296">
    <property type="entry name" value="Glyco_trans_1"/>
</dbReference>
<keyword evidence="6" id="KW-1185">Reference proteome</keyword>
<proteinExistence type="predicted"/>
<dbReference type="Proteomes" id="UP000600865">
    <property type="component" value="Unassembled WGS sequence"/>
</dbReference>